<evidence type="ECO:0000313" key="2">
    <source>
        <dbReference type="EMBL" id="KAG5648971.1"/>
    </source>
</evidence>
<reference evidence="2" key="1">
    <citation type="submission" date="2020-07" db="EMBL/GenBank/DDBJ databases">
        <authorList>
            <person name="Nieuwenhuis M."/>
            <person name="Van De Peppel L.J.J."/>
        </authorList>
    </citation>
    <scope>NUCLEOTIDE SEQUENCE</scope>
    <source>
        <strain evidence="2">AP01</strain>
        <tissue evidence="2">Mycelium</tissue>
    </source>
</reference>
<accession>A0A9P7KEB7</accession>
<feature type="compositionally biased region" description="Gly residues" evidence="1">
    <location>
        <begin position="341"/>
        <end position="354"/>
    </location>
</feature>
<organism evidence="2 3">
    <name type="scientific">Asterophora parasitica</name>
    <dbReference type="NCBI Taxonomy" id="117018"/>
    <lineage>
        <taxon>Eukaryota</taxon>
        <taxon>Fungi</taxon>
        <taxon>Dikarya</taxon>
        <taxon>Basidiomycota</taxon>
        <taxon>Agaricomycotina</taxon>
        <taxon>Agaricomycetes</taxon>
        <taxon>Agaricomycetidae</taxon>
        <taxon>Agaricales</taxon>
        <taxon>Tricholomatineae</taxon>
        <taxon>Lyophyllaceae</taxon>
        <taxon>Asterophora</taxon>
    </lineage>
</organism>
<name>A0A9P7KEB7_9AGAR</name>
<proteinExistence type="predicted"/>
<feature type="compositionally biased region" description="Basic and acidic residues" evidence="1">
    <location>
        <begin position="313"/>
        <end position="323"/>
    </location>
</feature>
<protein>
    <submittedName>
        <fullName evidence="2">Uncharacterized protein</fullName>
    </submittedName>
</protein>
<reference evidence="2" key="2">
    <citation type="submission" date="2021-10" db="EMBL/GenBank/DDBJ databases">
        <title>Phylogenomics reveals ancestral predisposition of the termite-cultivated fungus Termitomyces towards a domesticated lifestyle.</title>
        <authorList>
            <person name="Auxier B."/>
            <person name="Grum-Grzhimaylo A."/>
            <person name="Cardenas M.E."/>
            <person name="Lodge J.D."/>
            <person name="Laessoe T."/>
            <person name="Pedersen O."/>
            <person name="Smith M.E."/>
            <person name="Kuyper T.W."/>
            <person name="Franco-Molano E.A."/>
            <person name="Baroni T.J."/>
            <person name="Aanen D.K."/>
        </authorList>
    </citation>
    <scope>NUCLEOTIDE SEQUENCE</scope>
    <source>
        <strain evidence="2">AP01</strain>
        <tissue evidence="2">Mycelium</tissue>
    </source>
</reference>
<keyword evidence="3" id="KW-1185">Reference proteome</keyword>
<evidence type="ECO:0000256" key="1">
    <source>
        <dbReference type="SAM" id="MobiDB-lite"/>
    </source>
</evidence>
<evidence type="ECO:0000313" key="3">
    <source>
        <dbReference type="Proteomes" id="UP000775547"/>
    </source>
</evidence>
<dbReference type="AlphaFoldDB" id="A0A9P7KEB7"/>
<comment type="caution">
    <text evidence="2">The sequence shown here is derived from an EMBL/GenBank/DDBJ whole genome shotgun (WGS) entry which is preliminary data.</text>
</comment>
<sequence>MASYPPVIPTTTTTPPSEWADSSISTLANTSQQRTSDSRGEFSSPGSTTADSKKAAQGVLESARQYLPAQKDVEQALNTAKQDLPESGASYLPGGNSEQDSPLPSKENPGLSRGGVGSLPGNLSEASVAKLPDERIMEGSIPAPPPKTAVPKRVAHLSGSHDSMPSTEVPSGSYGGVGSLPGNFSEVSVAKLPEERRQDVFPSHETDHEVLGKTGGVGALPGGPDESRVALLPEERVHPESSLSLCEDRYLLTPVLQIGEIYEHHEGGIRSHIPAALGGVGAGAAAKEATSTQNTSADQARLSFISFAAQHQGKSEKMKEKVEGGVQDVKQKVTSSRSESSGGGSSAAGYGGGYHPAELHPSAAGYEAYKSPDARSIEEKTSSEIEITGSPATTTGSGEHNKAGFVGKIKGEVKVISGKLGHDEKKIEEGRHMMGK</sequence>
<feature type="region of interest" description="Disordered" evidence="1">
    <location>
        <begin position="313"/>
        <end position="356"/>
    </location>
</feature>
<feature type="compositionally biased region" description="Polar residues" evidence="1">
    <location>
        <begin position="20"/>
        <end position="35"/>
    </location>
</feature>
<dbReference type="Proteomes" id="UP000775547">
    <property type="component" value="Unassembled WGS sequence"/>
</dbReference>
<dbReference type="OrthoDB" id="3268823at2759"/>
<feature type="region of interest" description="Disordered" evidence="1">
    <location>
        <begin position="1"/>
        <end position="151"/>
    </location>
</feature>
<dbReference type="EMBL" id="JABCKV010000001">
    <property type="protein sequence ID" value="KAG5648971.1"/>
    <property type="molecule type" value="Genomic_DNA"/>
</dbReference>
<gene>
    <name evidence="2" type="ORF">DXG03_000320</name>
</gene>